<name>A0A8D2MNT2_ZONAL</name>
<accession>A0A8D2MNT2</accession>
<dbReference type="SUPFAM" id="SSF48371">
    <property type="entry name" value="ARM repeat"/>
    <property type="match status" value="1"/>
</dbReference>
<evidence type="ECO:0000259" key="6">
    <source>
        <dbReference type="Pfam" id="PF25574"/>
    </source>
</evidence>
<dbReference type="Pfam" id="PF25574">
    <property type="entry name" value="TPR_IMB1"/>
    <property type="match status" value="1"/>
</dbReference>
<evidence type="ECO:0000313" key="7">
    <source>
        <dbReference type="Ensembl" id="ENSZALP00000010365.1"/>
    </source>
</evidence>
<sequence length="243" mass="26732">MEIVKNSAKDCYPAVQKTTLVIMERLQQVLQMESHIQSTSDRIQFNDLQSLLCATLQNVLRKVQHQDALQISDVVMASLLRMFQSTAGSGGVQEDALMAVSTLVEGQEWGWIPQFWLVPAPLQVCLSAVGLVGDLCRALQSNILPFCDEVMQLLLENLGNENVHRSVKPQILSVFGDIALAIGGEFKKYLDVVLNTLQQASQAQVDKVSCAQAQGTLWGLTSMPKEAAQTPKISFFFGLADHD</sequence>
<keyword evidence="3" id="KW-0963">Cytoplasm</keyword>
<keyword evidence="5" id="KW-0653">Protein transport</keyword>
<evidence type="ECO:0000256" key="3">
    <source>
        <dbReference type="ARBA" id="ARBA00022490"/>
    </source>
</evidence>
<organism evidence="7 8">
    <name type="scientific">Zonotrichia albicollis</name>
    <name type="common">White-throated sparrow</name>
    <name type="synonym">Fringilla albicollis</name>
    <dbReference type="NCBI Taxonomy" id="44394"/>
    <lineage>
        <taxon>Eukaryota</taxon>
        <taxon>Metazoa</taxon>
        <taxon>Chordata</taxon>
        <taxon>Craniata</taxon>
        <taxon>Vertebrata</taxon>
        <taxon>Euteleostomi</taxon>
        <taxon>Archelosauria</taxon>
        <taxon>Archosauria</taxon>
        <taxon>Dinosauria</taxon>
        <taxon>Saurischia</taxon>
        <taxon>Theropoda</taxon>
        <taxon>Coelurosauria</taxon>
        <taxon>Aves</taxon>
        <taxon>Neognathae</taxon>
        <taxon>Neoaves</taxon>
        <taxon>Telluraves</taxon>
        <taxon>Australaves</taxon>
        <taxon>Passeriformes</taxon>
        <taxon>Passerellidae</taxon>
        <taxon>Zonotrichia</taxon>
    </lineage>
</organism>
<proteinExistence type="predicted"/>
<reference evidence="7" key="1">
    <citation type="submission" date="2025-08" db="UniProtKB">
        <authorList>
            <consortium name="Ensembl"/>
        </authorList>
    </citation>
    <scope>IDENTIFICATION</scope>
</reference>
<dbReference type="Proteomes" id="UP000694413">
    <property type="component" value="Unassembled WGS sequence"/>
</dbReference>
<dbReference type="PANTHER" id="PTHR10527">
    <property type="entry name" value="IMPORTIN BETA"/>
    <property type="match status" value="1"/>
</dbReference>
<protein>
    <recommendedName>
        <fullName evidence="6">Importin subunit beta-1/Transportin-1-like TPR repeats domain-containing protein</fullName>
    </recommendedName>
</protein>
<keyword evidence="2" id="KW-0813">Transport</keyword>
<evidence type="ECO:0000256" key="1">
    <source>
        <dbReference type="ARBA" id="ARBA00004496"/>
    </source>
</evidence>
<evidence type="ECO:0000313" key="8">
    <source>
        <dbReference type="Proteomes" id="UP000694413"/>
    </source>
</evidence>
<dbReference type="AlphaFoldDB" id="A0A8D2MNT2"/>
<dbReference type="Gene3D" id="1.25.10.10">
    <property type="entry name" value="Leucine-rich Repeat Variant"/>
    <property type="match status" value="1"/>
</dbReference>
<dbReference type="InterPro" id="IPR058584">
    <property type="entry name" value="IMB1_TNPO1-like_TPR"/>
</dbReference>
<evidence type="ECO:0000256" key="2">
    <source>
        <dbReference type="ARBA" id="ARBA00022448"/>
    </source>
</evidence>
<feature type="domain" description="Importin subunit beta-1/Transportin-1-like TPR repeats" evidence="6">
    <location>
        <begin position="3"/>
        <end position="207"/>
    </location>
</feature>
<keyword evidence="4" id="KW-0677">Repeat</keyword>
<dbReference type="GO" id="GO:0006606">
    <property type="term" value="P:protein import into nucleus"/>
    <property type="evidence" value="ECO:0007669"/>
    <property type="project" value="InterPro"/>
</dbReference>
<dbReference type="InterPro" id="IPR040122">
    <property type="entry name" value="Importin_beta"/>
</dbReference>
<dbReference type="Ensembl" id="ENSZALT00000014332.1">
    <property type="protein sequence ID" value="ENSZALP00000010365.1"/>
    <property type="gene ID" value="ENSZALG00000008759.1"/>
</dbReference>
<reference evidence="7" key="2">
    <citation type="submission" date="2025-09" db="UniProtKB">
        <authorList>
            <consortium name="Ensembl"/>
        </authorList>
    </citation>
    <scope>IDENTIFICATION</scope>
</reference>
<dbReference type="InterPro" id="IPR016024">
    <property type="entry name" value="ARM-type_fold"/>
</dbReference>
<dbReference type="InterPro" id="IPR011989">
    <property type="entry name" value="ARM-like"/>
</dbReference>
<comment type="subcellular location">
    <subcellularLocation>
        <location evidence="1">Cytoplasm</location>
    </subcellularLocation>
</comment>
<dbReference type="GO" id="GO:0005737">
    <property type="term" value="C:cytoplasm"/>
    <property type="evidence" value="ECO:0007669"/>
    <property type="project" value="UniProtKB-SubCell"/>
</dbReference>
<evidence type="ECO:0000256" key="4">
    <source>
        <dbReference type="ARBA" id="ARBA00022737"/>
    </source>
</evidence>
<keyword evidence="8" id="KW-1185">Reference proteome</keyword>
<evidence type="ECO:0000256" key="5">
    <source>
        <dbReference type="ARBA" id="ARBA00022927"/>
    </source>
</evidence>